<proteinExistence type="predicted"/>
<dbReference type="Proteomes" id="UP000007519">
    <property type="component" value="Chromosome"/>
</dbReference>
<evidence type="ECO:0000313" key="2">
    <source>
        <dbReference type="Proteomes" id="UP000007519"/>
    </source>
</evidence>
<dbReference type="EMBL" id="CP002831">
    <property type="protein sequence ID" value="AFC26267.1"/>
    <property type="molecule type" value="Genomic_DNA"/>
</dbReference>
<organism evidence="1 2">
    <name type="scientific">Saprospira grandis (strain Lewin)</name>
    <dbReference type="NCBI Taxonomy" id="984262"/>
    <lineage>
        <taxon>Bacteria</taxon>
        <taxon>Pseudomonadati</taxon>
        <taxon>Bacteroidota</taxon>
        <taxon>Saprospiria</taxon>
        <taxon>Saprospirales</taxon>
        <taxon>Saprospiraceae</taxon>
        <taxon>Saprospira</taxon>
    </lineage>
</organism>
<dbReference type="KEGG" id="sgn:SGRA_3543"/>
<protein>
    <submittedName>
        <fullName evidence="1">Uncharacterized protein</fullName>
    </submittedName>
</protein>
<dbReference type="HOGENOM" id="CLU_3276469_0_0_10"/>
<keyword evidence="2" id="KW-1185">Reference proteome</keyword>
<sequence>MAVMIPFNSFLMQTGKQKSRRSSLRLFYSTETDPQKNLAFN</sequence>
<gene>
    <name evidence="1" type="ordered locus">SGRA_3543</name>
</gene>
<dbReference type="AlphaFoldDB" id="H6L0A3"/>
<reference evidence="1 2" key="1">
    <citation type="journal article" date="2012" name="Stand. Genomic Sci.">
        <title>Complete genome sequencing and analysis of Saprospira grandis str. Lewin, a predatory marine bacterium.</title>
        <authorList>
            <person name="Saw J.H."/>
            <person name="Yuryev A."/>
            <person name="Kanbe M."/>
            <person name="Hou S."/>
            <person name="Young A.G."/>
            <person name="Aizawa S."/>
            <person name="Alam M."/>
        </authorList>
    </citation>
    <scope>NUCLEOTIDE SEQUENCE [LARGE SCALE GENOMIC DNA]</scope>
    <source>
        <strain evidence="1 2">Lewin</strain>
    </source>
</reference>
<name>H6L0A3_SAPGL</name>
<accession>H6L0A3</accession>
<evidence type="ECO:0000313" key="1">
    <source>
        <dbReference type="EMBL" id="AFC26267.1"/>
    </source>
</evidence>